<proteinExistence type="predicted"/>
<evidence type="ECO:0000313" key="2">
    <source>
        <dbReference type="Proteomes" id="UP000078540"/>
    </source>
</evidence>
<accession>A0A195BHV2</accession>
<sequence length="193" mass="22627">MRLLSDVERLMAARMAVRSEARGSGEATTKVREGLHVLVQARWSATLEVPFVKRPSKSGDNYALIAIIQTKKHRYYSNQYTVPTPRYSIYYIFSDATLRGRTHLSQIATDMISQHLNKSYAPFPCKGAQNELNFYEKLINKERNINQNIFLFHKQSLLRIITNVNYYKKIPFGLKTSNLYKYVDYYAYRYFLI</sequence>
<reference evidence="1 2" key="1">
    <citation type="submission" date="2015-09" db="EMBL/GenBank/DDBJ databases">
        <title>Atta colombica WGS genome.</title>
        <authorList>
            <person name="Nygaard S."/>
            <person name="Hu H."/>
            <person name="Boomsma J."/>
            <person name="Zhang G."/>
        </authorList>
    </citation>
    <scope>NUCLEOTIDE SEQUENCE [LARGE SCALE GENOMIC DNA]</scope>
    <source>
        <strain evidence="1">Treedump-2</strain>
        <tissue evidence="1">Whole body</tissue>
    </source>
</reference>
<evidence type="ECO:0000313" key="1">
    <source>
        <dbReference type="EMBL" id="KYM83859.1"/>
    </source>
</evidence>
<name>A0A195BHV2_9HYME</name>
<protein>
    <submittedName>
        <fullName evidence="1">Uncharacterized protein</fullName>
    </submittedName>
</protein>
<gene>
    <name evidence="1" type="ORF">ALC53_05719</name>
</gene>
<organism evidence="1 2">
    <name type="scientific">Atta colombica</name>
    <dbReference type="NCBI Taxonomy" id="520822"/>
    <lineage>
        <taxon>Eukaryota</taxon>
        <taxon>Metazoa</taxon>
        <taxon>Ecdysozoa</taxon>
        <taxon>Arthropoda</taxon>
        <taxon>Hexapoda</taxon>
        <taxon>Insecta</taxon>
        <taxon>Pterygota</taxon>
        <taxon>Neoptera</taxon>
        <taxon>Endopterygota</taxon>
        <taxon>Hymenoptera</taxon>
        <taxon>Apocrita</taxon>
        <taxon>Aculeata</taxon>
        <taxon>Formicoidea</taxon>
        <taxon>Formicidae</taxon>
        <taxon>Myrmicinae</taxon>
        <taxon>Atta</taxon>
    </lineage>
</organism>
<keyword evidence="2" id="KW-1185">Reference proteome</keyword>
<dbReference type="AlphaFoldDB" id="A0A195BHV2"/>
<dbReference type="Proteomes" id="UP000078540">
    <property type="component" value="Unassembled WGS sequence"/>
</dbReference>
<dbReference type="EMBL" id="KQ976476">
    <property type="protein sequence ID" value="KYM83859.1"/>
    <property type="molecule type" value="Genomic_DNA"/>
</dbReference>